<proteinExistence type="inferred from homology"/>
<dbReference type="InterPro" id="IPR050223">
    <property type="entry name" value="D-isomer_2-hydroxyacid_DH"/>
</dbReference>
<sequence length="309" mass="33741">MRILITCPPMVRRIDEFRHYFVDKNIEVYCPPIVQTLTVDELLTLVPQFDGWIIGDDPATREVFVAGKQGALRAAVKWGVGVDNVDFGAAEDLGIPVLNTPGMFGAEVADVAVSYVTALARETFLIDREVRAGRWPKPCGISLTHKTLALVGFGDIGRSAAKRLLAADMQVIVYDPFFKAVDGLAVEPAPWPERLDEADFIVLTCALTAQNFHMIDAEVLARTRPGVRIVNVARGPLIDQQALVAALESGQVHSAALDVFEEEPLPLTSPLHRHKRCIFGSHNASNTAEAVQRASEKAIQLLFGLLKIA</sequence>
<comment type="similarity">
    <text evidence="1 3">Belongs to the D-isomer specific 2-hydroxyacid dehydrogenase family.</text>
</comment>
<dbReference type="GO" id="GO:0051287">
    <property type="term" value="F:NAD binding"/>
    <property type="evidence" value="ECO:0007669"/>
    <property type="project" value="InterPro"/>
</dbReference>
<dbReference type="InterPro" id="IPR036291">
    <property type="entry name" value="NAD(P)-bd_dom_sf"/>
</dbReference>
<dbReference type="EMBL" id="CP003587">
    <property type="protein sequence ID" value="AGY57858.1"/>
    <property type="molecule type" value="Genomic_DNA"/>
</dbReference>
<dbReference type="PANTHER" id="PTHR10996">
    <property type="entry name" value="2-HYDROXYACID DEHYDROGENASE-RELATED"/>
    <property type="match status" value="1"/>
</dbReference>
<dbReference type="RefSeq" id="WP_023172972.1">
    <property type="nucleotide sequence ID" value="NC_022600.1"/>
</dbReference>
<dbReference type="Pfam" id="PF02826">
    <property type="entry name" value="2-Hacid_dh_C"/>
    <property type="match status" value="1"/>
</dbReference>
<dbReference type="OrthoDB" id="9805416at2"/>
<gene>
    <name evidence="6" type="ORF">GKIL_1612</name>
</gene>
<dbReference type="GO" id="GO:0005829">
    <property type="term" value="C:cytosol"/>
    <property type="evidence" value="ECO:0007669"/>
    <property type="project" value="TreeGrafter"/>
</dbReference>
<dbReference type="GO" id="GO:0016618">
    <property type="term" value="F:hydroxypyruvate reductase [NAD(P)H] activity"/>
    <property type="evidence" value="ECO:0007669"/>
    <property type="project" value="TreeGrafter"/>
</dbReference>
<organism evidence="6 7">
    <name type="scientific">Gloeobacter kilaueensis (strain ATCC BAA-2537 / CCAP 1431/1 / ULC 316 / JS1)</name>
    <dbReference type="NCBI Taxonomy" id="1183438"/>
    <lineage>
        <taxon>Bacteria</taxon>
        <taxon>Bacillati</taxon>
        <taxon>Cyanobacteriota</taxon>
        <taxon>Cyanophyceae</taxon>
        <taxon>Gloeobacterales</taxon>
        <taxon>Gloeobacteraceae</taxon>
        <taxon>Gloeobacter</taxon>
    </lineage>
</organism>
<dbReference type="SUPFAM" id="SSF51735">
    <property type="entry name" value="NAD(P)-binding Rossmann-fold domains"/>
    <property type="match status" value="1"/>
</dbReference>
<dbReference type="KEGG" id="glj:GKIL_1612"/>
<protein>
    <submittedName>
        <fullName evidence="6">D-3-phosphoglycerate dehydrogenase</fullName>
    </submittedName>
</protein>
<accession>U5QG72</accession>
<dbReference type="Pfam" id="PF00389">
    <property type="entry name" value="2-Hacid_dh"/>
    <property type="match status" value="1"/>
</dbReference>
<evidence type="ECO:0000313" key="7">
    <source>
        <dbReference type="Proteomes" id="UP000017396"/>
    </source>
</evidence>
<dbReference type="GO" id="GO:0030267">
    <property type="term" value="F:glyoxylate reductase (NADPH) activity"/>
    <property type="evidence" value="ECO:0007669"/>
    <property type="project" value="TreeGrafter"/>
</dbReference>
<dbReference type="InterPro" id="IPR006140">
    <property type="entry name" value="D-isomer_DH_NAD-bd"/>
</dbReference>
<dbReference type="PANTHER" id="PTHR10996:SF283">
    <property type="entry name" value="GLYOXYLATE_HYDROXYPYRUVATE REDUCTASE B"/>
    <property type="match status" value="1"/>
</dbReference>
<dbReference type="InterPro" id="IPR029753">
    <property type="entry name" value="D-isomer_DH_CS"/>
</dbReference>
<dbReference type="AlphaFoldDB" id="U5QG72"/>
<evidence type="ECO:0000259" key="4">
    <source>
        <dbReference type="Pfam" id="PF00389"/>
    </source>
</evidence>
<reference evidence="6 7" key="1">
    <citation type="journal article" date="2013" name="PLoS ONE">
        <title>Cultivation and Complete Genome Sequencing of Gloeobacter kilaueensis sp. nov., from a Lava Cave in Kilauea Caldera, Hawai'i.</title>
        <authorList>
            <person name="Saw J.H."/>
            <person name="Schatz M."/>
            <person name="Brown M.V."/>
            <person name="Kunkel D.D."/>
            <person name="Foster J.S."/>
            <person name="Shick H."/>
            <person name="Christensen S."/>
            <person name="Hou S."/>
            <person name="Wan X."/>
            <person name="Donachie S.P."/>
        </authorList>
    </citation>
    <scope>NUCLEOTIDE SEQUENCE [LARGE SCALE GENOMIC DNA]</scope>
    <source>
        <strain evidence="7">JS</strain>
    </source>
</reference>
<evidence type="ECO:0000259" key="5">
    <source>
        <dbReference type="Pfam" id="PF02826"/>
    </source>
</evidence>
<dbReference type="Proteomes" id="UP000017396">
    <property type="component" value="Chromosome"/>
</dbReference>
<name>U5QG72_GLOK1</name>
<dbReference type="Gene3D" id="3.40.50.720">
    <property type="entry name" value="NAD(P)-binding Rossmann-like Domain"/>
    <property type="match status" value="2"/>
</dbReference>
<evidence type="ECO:0000256" key="3">
    <source>
        <dbReference type="RuleBase" id="RU003719"/>
    </source>
</evidence>
<evidence type="ECO:0000256" key="2">
    <source>
        <dbReference type="ARBA" id="ARBA00023002"/>
    </source>
</evidence>
<dbReference type="STRING" id="1183438.GKIL_1612"/>
<dbReference type="eggNOG" id="COG0111">
    <property type="taxonomic scope" value="Bacteria"/>
</dbReference>
<keyword evidence="2 3" id="KW-0560">Oxidoreductase</keyword>
<dbReference type="HOGENOM" id="CLU_019796_1_3_3"/>
<feature type="domain" description="D-isomer specific 2-hydroxyacid dehydrogenase NAD-binding" evidence="5">
    <location>
        <begin position="114"/>
        <end position="284"/>
    </location>
</feature>
<dbReference type="PROSITE" id="PS00671">
    <property type="entry name" value="D_2_HYDROXYACID_DH_3"/>
    <property type="match status" value="1"/>
</dbReference>
<evidence type="ECO:0000313" key="6">
    <source>
        <dbReference type="EMBL" id="AGY57858.1"/>
    </source>
</evidence>
<dbReference type="InterPro" id="IPR006139">
    <property type="entry name" value="D-isomer_2_OHA_DH_cat_dom"/>
</dbReference>
<feature type="domain" description="D-isomer specific 2-hydroxyacid dehydrogenase catalytic" evidence="4">
    <location>
        <begin position="25"/>
        <end position="300"/>
    </location>
</feature>
<keyword evidence="7" id="KW-1185">Reference proteome</keyword>
<dbReference type="PATRIC" id="fig|1183438.3.peg.1586"/>
<dbReference type="CDD" id="cd12172">
    <property type="entry name" value="PGDH_like_2"/>
    <property type="match status" value="1"/>
</dbReference>
<dbReference type="SUPFAM" id="SSF52283">
    <property type="entry name" value="Formate/glycerate dehydrogenase catalytic domain-like"/>
    <property type="match status" value="1"/>
</dbReference>
<evidence type="ECO:0000256" key="1">
    <source>
        <dbReference type="ARBA" id="ARBA00005854"/>
    </source>
</evidence>